<reference evidence="3" key="1">
    <citation type="submission" date="2023-10" db="EMBL/GenBank/DDBJ databases">
        <authorList>
            <person name="Chen Y."/>
            <person name="Shah S."/>
            <person name="Dougan E. K."/>
            <person name="Thang M."/>
            <person name="Chan C."/>
        </authorList>
    </citation>
    <scope>NUCLEOTIDE SEQUENCE [LARGE SCALE GENOMIC DNA]</scope>
</reference>
<dbReference type="Pfam" id="PF17784">
    <property type="entry name" value="Sulfotransfer_4"/>
    <property type="match status" value="1"/>
</dbReference>
<gene>
    <name evidence="3" type="ORF">PCOR1329_LOCUS57306</name>
</gene>
<evidence type="ECO:0000256" key="2">
    <source>
        <dbReference type="SAM" id="SignalP"/>
    </source>
</evidence>
<keyword evidence="1" id="KW-1133">Transmembrane helix</keyword>
<dbReference type="InterPro" id="IPR040632">
    <property type="entry name" value="Sulfotransfer_4"/>
</dbReference>
<dbReference type="PANTHER" id="PTHR36978:SF4">
    <property type="entry name" value="P-LOOP CONTAINING NUCLEOSIDE TRIPHOSPHATE HYDROLASE PROTEIN"/>
    <property type="match status" value="1"/>
</dbReference>
<evidence type="ECO:0000313" key="3">
    <source>
        <dbReference type="EMBL" id="CAK0871474.1"/>
    </source>
</evidence>
<dbReference type="PANTHER" id="PTHR36978">
    <property type="entry name" value="P-LOOP CONTAINING NUCLEOTIDE TRIPHOSPHATE HYDROLASE"/>
    <property type="match status" value="1"/>
</dbReference>
<dbReference type="Proteomes" id="UP001189429">
    <property type="component" value="Unassembled WGS sequence"/>
</dbReference>
<organism evidence="3 4">
    <name type="scientific">Prorocentrum cordatum</name>
    <dbReference type="NCBI Taxonomy" id="2364126"/>
    <lineage>
        <taxon>Eukaryota</taxon>
        <taxon>Sar</taxon>
        <taxon>Alveolata</taxon>
        <taxon>Dinophyceae</taxon>
        <taxon>Prorocentrales</taxon>
        <taxon>Prorocentraceae</taxon>
        <taxon>Prorocentrum</taxon>
    </lineage>
</organism>
<keyword evidence="2" id="KW-0732">Signal</keyword>
<evidence type="ECO:0000256" key="1">
    <source>
        <dbReference type="SAM" id="Phobius"/>
    </source>
</evidence>
<sequence>MMHCFATARLPRRPTATVIRIILLVVQPEGAAAALDGMFSTMRDILNPAGKLQAHHRSLAIKVIGAGLGRTGTGSLHAALEILGFRTYHFAEMLKDMAHASTWGDLADGHATADQVIDMMLDSGFNASVDLPSSDLYAEQLKRFPDAKVILSVRDSGDQWANSWRTLMGVAAVMDRPFSLLFPSFLQWMPSMRALRKIRCWFGTGTIGLRKCALAYGYGEHPPEWLQEQYAAHNRRVRASVPAGSLLEFNVKEGWGPLCAFLSVPVPDRPFPRVNDSAFLNRAKMLLYIVCYSWIPCLFLLLYGVVRCCCICPAAKRKSA</sequence>
<keyword evidence="4" id="KW-1185">Reference proteome</keyword>
<evidence type="ECO:0000313" key="4">
    <source>
        <dbReference type="Proteomes" id="UP001189429"/>
    </source>
</evidence>
<dbReference type="EMBL" id="CAUYUJ010017074">
    <property type="protein sequence ID" value="CAK0871474.1"/>
    <property type="molecule type" value="Genomic_DNA"/>
</dbReference>
<comment type="caution">
    <text evidence="3">The sequence shown here is derived from an EMBL/GenBank/DDBJ whole genome shotgun (WGS) entry which is preliminary data.</text>
</comment>
<feature type="chain" id="PRO_5046653749" description="Protein-tyrosine sulfotransferase" evidence="2">
    <location>
        <begin position="34"/>
        <end position="320"/>
    </location>
</feature>
<dbReference type="SUPFAM" id="SSF52540">
    <property type="entry name" value="P-loop containing nucleoside triphosphate hydrolases"/>
    <property type="match status" value="1"/>
</dbReference>
<keyword evidence="1" id="KW-0812">Transmembrane</keyword>
<feature type="transmembrane region" description="Helical" evidence="1">
    <location>
        <begin position="285"/>
        <end position="306"/>
    </location>
</feature>
<proteinExistence type="predicted"/>
<protein>
    <recommendedName>
        <fullName evidence="5">Protein-tyrosine sulfotransferase</fullName>
    </recommendedName>
</protein>
<keyword evidence="1" id="KW-0472">Membrane</keyword>
<dbReference type="Gene3D" id="3.40.50.300">
    <property type="entry name" value="P-loop containing nucleotide triphosphate hydrolases"/>
    <property type="match status" value="1"/>
</dbReference>
<name>A0ABN9VHE4_9DINO</name>
<feature type="signal peptide" evidence="2">
    <location>
        <begin position="1"/>
        <end position="33"/>
    </location>
</feature>
<accession>A0ABN9VHE4</accession>
<evidence type="ECO:0008006" key="5">
    <source>
        <dbReference type="Google" id="ProtNLM"/>
    </source>
</evidence>
<dbReference type="InterPro" id="IPR027417">
    <property type="entry name" value="P-loop_NTPase"/>
</dbReference>